<proteinExistence type="predicted"/>
<name>A0ABW8UBX9_9LACO</name>
<evidence type="ECO:0000313" key="2">
    <source>
        <dbReference type="EMBL" id="MFL2029356.1"/>
    </source>
</evidence>
<dbReference type="EMBL" id="JBGQPK010000023">
    <property type="protein sequence ID" value="MFL2029356.1"/>
    <property type="molecule type" value="Genomic_DNA"/>
</dbReference>
<evidence type="ECO:0000313" key="3">
    <source>
        <dbReference type="Proteomes" id="UP001625389"/>
    </source>
</evidence>
<gene>
    <name evidence="2" type="ORF">ACEN34_06960</name>
</gene>
<reference evidence="2 3" key="1">
    <citation type="submission" date="2024-08" db="EMBL/GenBank/DDBJ databases">
        <authorList>
            <person name="Arias E."/>
        </authorList>
    </citation>
    <scope>NUCLEOTIDE SEQUENCE [LARGE SCALE GENOMIC DNA]</scope>
    <source>
        <strain evidence="2 3">FAM 25317</strain>
    </source>
</reference>
<dbReference type="RefSeq" id="WP_407137378.1">
    <property type="nucleotide sequence ID" value="NZ_JBGQPK010000023.1"/>
</dbReference>
<comment type="caution">
    <text evidence="2">The sequence shown here is derived from an EMBL/GenBank/DDBJ whole genome shotgun (WGS) entry which is preliminary data.</text>
</comment>
<accession>A0ABW8UBX9</accession>
<organism evidence="2 3">
    <name type="scientific">Loigolactobacillus zhaoyuanensis</name>
    <dbReference type="NCBI Taxonomy" id="2486017"/>
    <lineage>
        <taxon>Bacteria</taxon>
        <taxon>Bacillati</taxon>
        <taxon>Bacillota</taxon>
        <taxon>Bacilli</taxon>
        <taxon>Lactobacillales</taxon>
        <taxon>Lactobacillaceae</taxon>
        <taxon>Loigolactobacillus</taxon>
    </lineage>
</organism>
<dbReference type="Proteomes" id="UP001625389">
    <property type="component" value="Unassembled WGS sequence"/>
</dbReference>
<feature type="region of interest" description="Disordered" evidence="1">
    <location>
        <begin position="118"/>
        <end position="137"/>
    </location>
</feature>
<keyword evidence="3" id="KW-1185">Reference proteome</keyword>
<protein>
    <submittedName>
        <fullName evidence="2">Zinc ribbon domain-containing protein</fullName>
    </submittedName>
</protein>
<feature type="compositionally biased region" description="Polar residues" evidence="1">
    <location>
        <begin position="120"/>
        <end position="130"/>
    </location>
</feature>
<sequence length="254" mass="26540">MKQIAKKMWALDFGSLGVGEFICPSCGQPVSLQEGTCVHCGYDLVAYRQAHGIQQPPLSSAAAAESSTSFGTIDFGSEALPVAKAARQLAPEEVLEFDATAVAASHVAVEPASPNYAAAATTSHQPTSFAKQPAATSTWTRQTTTTDTWSAAASQTVNSSDVASSETVNAATAGTESLAALVAQVQSNQAVVNQMLAQLQSDQAALRELADSVATSAAAAATSAAMAPRPRHRSWLARLWQRTFRPQKQLPPPK</sequence>
<evidence type="ECO:0000256" key="1">
    <source>
        <dbReference type="SAM" id="MobiDB-lite"/>
    </source>
</evidence>